<dbReference type="PATRIC" id="fig|408015.6.peg.5215"/>
<evidence type="ECO:0000313" key="10">
    <source>
        <dbReference type="Proteomes" id="UP000034034"/>
    </source>
</evidence>
<proteinExistence type="inferred from homology"/>
<dbReference type="GO" id="GO:0043531">
    <property type="term" value="F:ADP binding"/>
    <property type="evidence" value="ECO:0007669"/>
    <property type="project" value="InterPro"/>
</dbReference>
<dbReference type="InterPro" id="IPR001867">
    <property type="entry name" value="OmpR/PhoB-type_DNA-bd"/>
</dbReference>
<feature type="compositionally biased region" description="Gly residues" evidence="7">
    <location>
        <begin position="295"/>
        <end position="304"/>
    </location>
</feature>
<dbReference type="EMBL" id="CP009922">
    <property type="protein sequence ID" value="AKG46536.1"/>
    <property type="molecule type" value="Genomic_DNA"/>
</dbReference>
<dbReference type="CDD" id="cd15831">
    <property type="entry name" value="BTAD"/>
    <property type="match status" value="1"/>
</dbReference>
<dbReference type="Gene3D" id="3.40.50.300">
    <property type="entry name" value="P-loop containing nucleotide triphosphate hydrolases"/>
    <property type="match status" value="1"/>
</dbReference>
<dbReference type="SMART" id="SM00382">
    <property type="entry name" value="AAA"/>
    <property type="match status" value="1"/>
</dbReference>
<dbReference type="Gene3D" id="1.10.10.10">
    <property type="entry name" value="Winged helix-like DNA-binding domain superfamily/Winged helix DNA-binding domain"/>
    <property type="match status" value="1"/>
</dbReference>
<dbReference type="SUPFAM" id="SSF48452">
    <property type="entry name" value="TPR-like"/>
    <property type="match status" value="1"/>
</dbReference>
<evidence type="ECO:0000313" key="9">
    <source>
        <dbReference type="EMBL" id="AKG46536.1"/>
    </source>
</evidence>
<evidence type="ECO:0000256" key="2">
    <source>
        <dbReference type="ARBA" id="ARBA00023012"/>
    </source>
</evidence>
<dbReference type="InterPro" id="IPR002182">
    <property type="entry name" value="NB-ARC"/>
</dbReference>
<keyword evidence="3" id="KW-0805">Transcription regulation</keyword>
<reference evidence="9" key="1">
    <citation type="submission" date="2019-08" db="EMBL/GenBank/DDBJ databases">
        <title>Complete genome sequence of a mangrove-derived Streptomyces xiamenensis.</title>
        <authorList>
            <person name="Xu J."/>
        </authorList>
    </citation>
    <scope>NUCLEOTIDE SEQUENCE</scope>
    <source>
        <strain evidence="9">318</strain>
    </source>
</reference>
<dbReference type="SUPFAM" id="SSF46894">
    <property type="entry name" value="C-terminal effector domain of the bipartite response regulators"/>
    <property type="match status" value="1"/>
</dbReference>
<dbReference type="InterPro" id="IPR011990">
    <property type="entry name" value="TPR-like_helical_dom_sf"/>
</dbReference>
<dbReference type="PANTHER" id="PTHR35807">
    <property type="entry name" value="TRANSCRIPTIONAL REGULATOR REDD-RELATED"/>
    <property type="match status" value="1"/>
</dbReference>
<organism evidence="9 10">
    <name type="scientific">Streptomyces xiamenensis</name>
    <dbReference type="NCBI Taxonomy" id="408015"/>
    <lineage>
        <taxon>Bacteria</taxon>
        <taxon>Bacillati</taxon>
        <taxon>Actinomycetota</taxon>
        <taxon>Actinomycetes</taxon>
        <taxon>Kitasatosporales</taxon>
        <taxon>Streptomycetaceae</taxon>
        <taxon>Streptomyces</taxon>
    </lineage>
</organism>
<dbReference type="Pfam" id="PF00486">
    <property type="entry name" value="Trans_reg_C"/>
    <property type="match status" value="1"/>
</dbReference>
<dbReference type="Gene3D" id="1.25.40.10">
    <property type="entry name" value="Tetratricopeptide repeat domain"/>
    <property type="match status" value="1"/>
</dbReference>
<protein>
    <submittedName>
        <fullName evidence="9">Transcriptional regulator, SARP family</fullName>
    </submittedName>
</protein>
<evidence type="ECO:0000256" key="6">
    <source>
        <dbReference type="PROSITE-ProRule" id="PRU01091"/>
    </source>
</evidence>
<keyword evidence="2" id="KW-0902">Two-component regulatory system</keyword>
<dbReference type="InterPro" id="IPR051677">
    <property type="entry name" value="AfsR-DnrI-RedD_regulator"/>
</dbReference>
<evidence type="ECO:0000256" key="3">
    <source>
        <dbReference type="ARBA" id="ARBA00023015"/>
    </source>
</evidence>
<dbReference type="InterPro" id="IPR016032">
    <property type="entry name" value="Sig_transdc_resp-reg_C-effctor"/>
</dbReference>
<evidence type="ECO:0000259" key="8">
    <source>
        <dbReference type="PROSITE" id="PS51755"/>
    </source>
</evidence>
<feature type="region of interest" description="Disordered" evidence="7">
    <location>
        <begin position="290"/>
        <end position="318"/>
    </location>
</feature>
<evidence type="ECO:0000256" key="5">
    <source>
        <dbReference type="ARBA" id="ARBA00023163"/>
    </source>
</evidence>
<dbReference type="Proteomes" id="UP000034034">
    <property type="component" value="Chromosome"/>
</dbReference>
<dbReference type="GO" id="GO:0000160">
    <property type="term" value="P:phosphorelay signal transduction system"/>
    <property type="evidence" value="ECO:0007669"/>
    <property type="project" value="UniProtKB-KW"/>
</dbReference>
<dbReference type="Pfam" id="PF03704">
    <property type="entry name" value="BTAD"/>
    <property type="match status" value="1"/>
</dbReference>
<accession>A0A0F7CQJ8</accession>
<comment type="similarity">
    <text evidence="1">Belongs to the AfsR/DnrI/RedD regulatory family.</text>
</comment>
<feature type="domain" description="OmpR/PhoB-type" evidence="8">
    <location>
        <begin position="1"/>
        <end position="90"/>
    </location>
</feature>
<gene>
    <name evidence="9" type="ORF">SXIM_51520</name>
</gene>
<dbReference type="GO" id="GO:0003677">
    <property type="term" value="F:DNA binding"/>
    <property type="evidence" value="ECO:0007669"/>
    <property type="project" value="UniProtKB-UniRule"/>
</dbReference>
<sequence length="839" mass="88936">MEFRILGPLEVAHEDVPLQVRGSRQRTVLALLLLEAERIVPVDRLIDGVWGKEPPATSRSQIQICISSLRHQLSAAGLITTRPPGYRLRTGEHALDLADFETRVADGRRSAAEGRLRQAAGAFRTALALWRGPALHGIGSRLVRGGVAQLDEQRLALHEECLELELAAGEHQRLVGELAALAAAHPLRERPRALLMTALYRSGRQAEALTEYRRTRETFIEELGIEPGEGLRRLHHAILTGDPRLIQGPDGGPAERATVAQRHAPTRVPRLLPADVADFTGRRATVAALLERPAGGSGEQGAGEPGPERGTEPPTGPTAVPVTVVTGRAGVGKSTLAVHVAHRLAARYPDGQLFASLSGTGGPVGPGDVLGRFLRALGVAEAEIPAGTEERAEMYRDRLAGRRVLVVLDGAGTQQQVAALLPGTAACRVLITSRHRLTGLPAARRVELGPFDRADALEFLARIAGRRRVEGQQAQAAQLCAACDDLPLALRGAAARLVARPHWTVADLNRRLLECARPLDELSRSGTDVRAAVATAYDSRTPGARRLLRLLAVPQAASFASWAGGPLLRTDPLTSQDLLEELAESYLLEVDIDPVSGAARYRLPGLVRAFARERLAVEETAGAHRAALERYLGALLFLLDEAYRRGGHDRAPESGSGGAGVTRWALPARWVGQILADPGDWYGRERPWLLLAVRQAADAGLLPHARALADAVVAVWGQWRAAPGWGGADGTGDGGAPRTSRAGGRAVLVAVAGAGGWAVGPGTAEAGDEIEALIALAGAYRHRGEHGQARALLAAARRAAGNAPPEAVTRLTVALAEEGARPAPPEPARLLLPKVPAVP</sequence>
<dbReference type="InterPro" id="IPR036388">
    <property type="entry name" value="WH-like_DNA-bd_sf"/>
</dbReference>
<dbReference type="GO" id="GO:0006355">
    <property type="term" value="P:regulation of DNA-templated transcription"/>
    <property type="evidence" value="ECO:0007669"/>
    <property type="project" value="InterPro"/>
</dbReference>
<dbReference type="SMART" id="SM00862">
    <property type="entry name" value="Trans_reg_C"/>
    <property type="match status" value="1"/>
</dbReference>
<dbReference type="HOGENOM" id="CLU_004665_6_0_11"/>
<evidence type="ECO:0000256" key="4">
    <source>
        <dbReference type="ARBA" id="ARBA00023125"/>
    </source>
</evidence>
<dbReference type="InterPro" id="IPR003593">
    <property type="entry name" value="AAA+_ATPase"/>
</dbReference>
<dbReference type="SMART" id="SM01043">
    <property type="entry name" value="BTAD"/>
    <property type="match status" value="1"/>
</dbReference>
<evidence type="ECO:0000256" key="7">
    <source>
        <dbReference type="SAM" id="MobiDB-lite"/>
    </source>
</evidence>
<dbReference type="STRING" id="408015.SXIM_51520"/>
<dbReference type="SUPFAM" id="SSF52540">
    <property type="entry name" value="P-loop containing nucleoside triphosphate hydrolases"/>
    <property type="match status" value="1"/>
</dbReference>
<dbReference type="PANTHER" id="PTHR35807:SF1">
    <property type="entry name" value="TRANSCRIPTIONAL REGULATOR REDD"/>
    <property type="match status" value="1"/>
</dbReference>
<feature type="DNA-binding region" description="OmpR/PhoB-type" evidence="6">
    <location>
        <begin position="1"/>
        <end position="90"/>
    </location>
</feature>
<dbReference type="Pfam" id="PF00931">
    <property type="entry name" value="NB-ARC"/>
    <property type="match status" value="1"/>
</dbReference>
<dbReference type="RefSeq" id="WP_053116305.1">
    <property type="nucleotide sequence ID" value="NZ_CP009922.3"/>
</dbReference>
<dbReference type="PROSITE" id="PS51755">
    <property type="entry name" value="OMPR_PHOB"/>
    <property type="match status" value="1"/>
</dbReference>
<dbReference type="PRINTS" id="PR00364">
    <property type="entry name" value="DISEASERSIST"/>
</dbReference>
<dbReference type="KEGG" id="sxi:SXIM_51520"/>
<evidence type="ECO:0000256" key="1">
    <source>
        <dbReference type="ARBA" id="ARBA00005820"/>
    </source>
</evidence>
<dbReference type="InterPro" id="IPR027417">
    <property type="entry name" value="P-loop_NTPase"/>
</dbReference>
<dbReference type="AlphaFoldDB" id="A0A0F7CQJ8"/>
<keyword evidence="4 6" id="KW-0238">DNA-binding</keyword>
<keyword evidence="5" id="KW-0804">Transcription</keyword>
<keyword evidence="10" id="KW-1185">Reference proteome</keyword>
<dbReference type="InterPro" id="IPR005158">
    <property type="entry name" value="BTAD"/>
</dbReference>
<name>A0A0F7CQJ8_9ACTN</name>